<evidence type="ECO:0000313" key="8">
    <source>
        <dbReference type="Proteomes" id="UP001283361"/>
    </source>
</evidence>
<dbReference type="AlphaFoldDB" id="A0AAE0YRK0"/>
<dbReference type="Pfam" id="PF02779">
    <property type="entry name" value="Transket_pyr"/>
    <property type="match status" value="1"/>
</dbReference>
<dbReference type="Gene3D" id="3.40.50.970">
    <property type="match status" value="1"/>
</dbReference>
<dbReference type="Pfam" id="PF16870">
    <property type="entry name" value="OxoGdeHyase_C"/>
    <property type="match status" value="1"/>
</dbReference>
<evidence type="ECO:0000256" key="4">
    <source>
        <dbReference type="ARBA" id="ARBA00023002"/>
    </source>
</evidence>
<dbReference type="GO" id="GO:0030976">
    <property type="term" value="F:thiamine pyrophosphate binding"/>
    <property type="evidence" value="ECO:0007669"/>
    <property type="project" value="InterPro"/>
</dbReference>
<dbReference type="Gene3D" id="1.10.287.1150">
    <property type="entry name" value="TPP helical domain"/>
    <property type="match status" value="1"/>
</dbReference>
<dbReference type="EMBL" id="JAWDGP010005602">
    <property type="protein sequence ID" value="KAK3755337.1"/>
    <property type="molecule type" value="Genomic_DNA"/>
</dbReference>
<reference evidence="7" key="1">
    <citation type="journal article" date="2023" name="G3 (Bethesda)">
        <title>A reference genome for the long-term kleptoplast-retaining sea slug Elysia crispata morphotype clarki.</title>
        <authorList>
            <person name="Eastman K.E."/>
            <person name="Pendleton A.L."/>
            <person name="Shaikh M.A."/>
            <person name="Suttiyut T."/>
            <person name="Ogas R."/>
            <person name="Tomko P."/>
            <person name="Gavelis G."/>
            <person name="Widhalm J.R."/>
            <person name="Wisecaver J.H."/>
        </authorList>
    </citation>
    <scope>NUCLEOTIDE SEQUENCE</scope>
    <source>
        <strain evidence="7">ECLA1</strain>
    </source>
</reference>
<evidence type="ECO:0000256" key="3">
    <source>
        <dbReference type="ARBA" id="ARBA00022946"/>
    </source>
</evidence>
<comment type="cofactor">
    <cofactor evidence="1">
        <name>thiamine diphosphate</name>
        <dbReference type="ChEBI" id="CHEBI:58937"/>
    </cofactor>
</comment>
<dbReference type="PANTHER" id="PTHR23152">
    <property type="entry name" value="2-OXOGLUTARATE DEHYDROGENASE"/>
    <property type="match status" value="1"/>
</dbReference>
<dbReference type="Proteomes" id="UP001283361">
    <property type="component" value="Unassembled WGS sequence"/>
</dbReference>
<keyword evidence="4" id="KW-0560">Oxidoreductase</keyword>
<dbReference type="InterPro" id="IPR031717">
    <property type="entry name" value="ODO-1/KGD_C"/>
</dbReference>
<dbReference type="Gene3D" id="3.40.50.11610">
    <property type="entry name" value="Multifunctional 2-oxoglutarate metabolism enzyme, C-terminal domain"/>
    <property type="match status" value="1"/>
</dbReference>
<evidence type="ECO:0000256" key="5">
    <source>
        <dbReference type="ARBA" id="ARBA00023052"/>
    </source>
</evidence>
<sequence length="931" mass="104037">MLSICRVHAIGSALVRITTRSLFAAHYHSKDGAYGHKSWCCSSHLDTDVQSNFSSEELENRTQHSKVVQLVEAYRSHGHKTAHLDPLNLMEKEFVPELDINFYGLQDDLNKMVKTEGIFYGTGTKELSVKDLIQKLQETYSGTIGAEFQHLQTQEERIWFVRQFESRNRILLSPEEQVDLAKLLLKCQAFDHFIATKFATVKRYGGEGGESMMACFEEVFRGCAQHGIENVVMCMPHRGRLNFMTCLLNFPPVIMFRKMKGVTELPPGAQGTGDVLSHLYSSVDLTYDNKSVHVSLIPNPSHLEANNPVAAGKARSKLQTLRSGHYSTNIDAKPGDKVLCLQVHGDASFTGQGVVAETFCFADAPHFSTGGSIHIIVNNQVGFTTEAERGRSSSYCSDIAKMNGYPVIHVNADCPQDVKRATTIAMEYRAKFQRDVVIDLICFRRWGHNEIDEPAFTQPVMYNVINNRMSIPDLYAQQVVSSGFCEEKDLTDSVKDFNSHLSENLDKVSSHENKPFHLQAQWSSLVQAGDNITRWDTGVPIDALRFIGSKSVTVPIDMKIHPTLQRGHVDKRLKSLTEGKDLDWATAEALAMGSLLCQGFHVRISGQDVGRGTFSHRHCMLVDQETDHIYIPLNNISETQEAFLEVANSALSEEGVLGFEYGFSIDKPNALVIWEAQFGDFFNAAQTIIDTYVTSGELKWLLQSGLVMVLPTGMDGAGPEHSSCRIERFLQQCDSKEDKVDGDNVNIQIVNPTTAAQYFHLLRRQMVRNFQKPLIVAGPKTLLRLPAAASTLAEMAPGTHFLPVLPDSTAVTSAEVTRLVFCSGKHYYALVEERQKRAAKHVAFIRLESLCPFPTSELQELLQQYPNVKEFIWSQEEHRNMGAWSFVNPRFQNLVGCSLKYAGRDVLGTPAVGIGELHKKEIEAMMAQTFG</sequence>
<evidence type="ECO:0000259" key="6">
    <source>
        <dbReference type="SMART" id="SM00861"/>
    </source>
</evidence>
<dbReference type="InterPro" id="IPR042179">
    <property type="entry name" value="KGD_C_sf"/>
</dbReference>
<dbReference type="NCBIfam" id="TIGR00239">
    <property type="entry name" value="2oxo_dh_E1"/>
    <property type="match status" value="1"/>
</dbReference>
<accession>A0AAE0YRK0</accession>
<dbReference type="NCBIfam" id="NF008907">
    <property type="entry name" value="PRK12270.1"/>
    <property type="match status" value="1"/>
</dbReference>
<dbReference type="SUPFAM" id="SSF52518">
    <property type="entry name" value="Thiamin diphosphate-binding fold (THDP-binding)"/>
    <property type="match status" value="2"/>
</dbReference>
<dbReference type="SMART" id="SM00861">
    <property type="entry name" value="Transket_pyr"/>
    <property type="match status" value="1"/>
</dbReference>
<dbReference type="InterPro" id="IPR005475">
    <property type="entry name" value="Transketolase-like_Pyr-bd"/>
</dbReference>
<dbReference type="CDD" id="cd02016">
    <property type="entry name" value="TPP_E1_OGDC_like"/>
    <property type="match status" value="1"/>
</dbReference>
<dbReference type="PANTHER" id="PTHR23152:SF4">
    <property type="entry name" value="2-OXOADIPATE DEHYDROGENASE COMPLEX COMPONENT E1"/>
    <property type="match status" value="1"/>
</dbReference>
<dbReference type="NCBIfam" id="NF006914">
    <property type="entry name" value="PRK09404.1"/>
    <property type="match status" value="1"/>
</dbReference>
<keyword evidence="3" id="KW-0809">Transit peptide</keyword>
<name>A0AAE0YRK0_9GAST</name>
<protein>
    <recommendedName>
        <fullName evidence="6">Transketolase-like pyrimidine-binding domain-containing protein</fullName>
    </recommendedName>
</protein>
<gene>
    <name evidence="7" type="ORF">RRG08_026067</name>
</gene>
<evidence type="ECO:0000256" key="1">
    <source>
        <dbReference type="ARBA" id="ARBA00001964"/>
    </source>
</evidence>
<dbReference type="InterPro" id="IPR011603">
    <property type="entry name" value="2oxoglutarate_DH_E1"/>
</dbReference>
<comment type="caution">
    <text evidence="7">The sequence shown here is derived from an EMBL/GenBank/DDBJ whole genome shotgun (WGS) entry which is preliminary data.</text>
</comment>
<dbReference type="Pfam" id="PF00676">
    <property type="entry name" value="E1_dh"/>
    <property type="match status" value="1"/>
</dbReference>
<proteinExistence type="inferred from homology"/>
<dbReference type="GO" id="GO:0016624">
    <property type="term" value="F:oxidoreductase activity, acting on the aldehyde or oxo group of donors, disulfide as acceptor"/>
    <property type="evidence" value="ECO:0007669"/>
    <property type="project" value="InterPro"/>
</dbReference>
<dbReference type="PIRSF" id="PIRSF000157">
    <property type="entry name" value="Oxoglu_dh_E1"/>
    <property type="match status" value="1"/>
</dbReference>
<feature type="domain" description="Transketolase-like pyrimidine-binding" evidence="6">
    <location>
        <begin position="582"/>
        <end position="785"/>
    </location>
</feature>
<dbReference type="InterPro" id="IPR001017">
    <property type="entry name" value="DH_E1"/>
</dbReference>
<organism evidence="7 8">
    <name type="scientific">Elysia crispata</name>
    <name type="common">lettuce slug</name>
    <dbReference type="NCBI Taxonomy" id="231223"/>
    <lineage>
        <taxon>Eukaryota</taxon>
        <taxon>Metazoa</taxon>
        <taxon>Spiralia</taxon>
        <taxon>Lophotrochozoa</taxon>
        <taxon>Mollusca</taxon>
        <taxon>Gastropoda</taxon>
        <taxon>Heterobranchia</taxon>
        <taxon>Euthyneura</taxon>
        <taxon>Panpulmonata</taxon>
        <taxon>Sacoglossa</taxon>
        <taxon>Placobranchoidea</taxon>
        <taxon>Plakobranchidae</taxon>
        <taxon>Elysia</taxon>
    </lineage>
</organism>
<comment type="similarity">
    <text evidence="2">Belongs to the alpha-ketoglutarate dehydrogenase family.</text>
</comment>
<evidence type="ECO:0000256" key="2">
    <source>
        <dbReference type="ARBA" id="ARBA00006936"/>
    </source>
</evidence>
<keyword evidence="8" id="KW-1185">Reference proteome</keyword>
<dbReference type="Gene3D" id="3.40.50.12470">
    <property type="match status" value="1"/>
</dbReference>
<evidence type="ECO:0000313" key="7">
    <source>
        <dbReference type="EMBL" id="KAK3755337.1"/>
    </source>
</evidence>
<keyword evidence="5" id="KW-0786">Thiamine pyrophosphate</keyword>
<dbReference type="InterPro" id="IPR029061">
    <property type="entry name" value="THDP-binding"/>
</dbReference>